<comment type="catalytic activity">
    <reaction evidence="6">
        <text>Successive hydrolysis of beta-D-glucose units from the non-reducing ends of (1-&gt;3)-beta-D-glucans, releasing alpha-glucose.</text>
        <dbReference type="EC" id="3.2.1.58"/>
    </reaction>
</comment>
<accession>A0A8H3B5D7</accession>
<sequence>MSDQNDTLVPPKAIGLQGNRDSVATSASADPSFKAHESGSAVALPVNELPRGGSEKPKRGKRPLVIAAIGLAALAVVVVAVIVPVYYKVIKPKNNSAESSNSGGSSGGNPSGGDPTGGGGNPTNTVTWGGDGSTITKEDGSTFTYNNKFGGFWVQDPANPFNNSARAQSWSPPLSEEWKYGEDHMRGVNLGGWLVLEPFISPALYEPYQPGAPGYGGIHAIDEWTLCEAIAANSSSGGVAKVIEEHYATFITEEDFAKIAAAGLNWVRIPIPYWAVEKFPEEPFLERVAWKYFLKGIEWARKYGLRINLDLHTIPGSQNGFNHSGKRGQVNWMHGVMGVANAQRSLNIIRSITEFIAQDQYKDIVPFFGVVNEAQTSKIGIDTITSFYIEMHDMMRNITGLGKGPFISVRGGFHPLERWVDFMPGSDRVALGKDSHPHFVFADCPIGYPPMLSMGCSLQQHHGHLWLRCCLYLNDASSGYRYDGILSPYKDPRIRSCEPWLDASNWDDATKENLKQFALAHMDAFQNYFWTWKIGTSLDTGKVNSPLWSYS</sequence>
<dbReference type="GO" id="GO:0071555">
    <property type="term" value="P:cell wall organization"/>
    <property type="evidence" value="ECO:0007669"/>
    <property type="project" value="UniProtKB-KW"/>
</dbReference>
<feature type="compositionally biased region" description="Gly residues" evidence="8">
    <location>
        <begin position="104"/>
        <end position="121"/>
    </location>
</feature>
<dbReference type="OrthoDB" id="2689033at2759"/>
<dbReference type="SUPFAM" id="SSF51445">
    <property type="entry name" value="(Trans)glycosidases"/>
    <property type="match status" value="1"/>
</dbReference>
<feature type="compositionally biased region" description="Low complexity" evidence="8">
    <location>
        <begin position="94"/>
        <end position="103"/>
    </location>
</feature>
<evidence type="ECO:0000313" key="10">
    <source>
        <dbReference type="EMBL" id="CAE6448360.1"/>
    </source>
</evidence>
<evidence type="ECO:0000256" key="3">
    <source>
        <dbReference type="ARBA" id="ARBA00023180"/>
    </source>
</evidence>
<dbReference type="PANTHER" id="PTHR31297">
    <property type="entry name" value="GLUCAN ENDO-1,6-BETA-GLUCOSIDASE B"/>
    <property type="match status" value="1"/>
</dbReference>
<dbReference type="InterPro" id="IPR017853">
    <property type="entry name" value="GH"/>
</dbReference>
<comment type="similarity">
    <text evidence="1">Belongs to the glycosyl hydrolase 5 (cellulase A) family.</text>
</comment>
<keyword evidence="9" id="KW-0472">Membrane</keyword>
<dbReference type="Gene3D" id="3.20.20.80">
    <property type="entry name" value="Glycosidases"/>
    <property type="match status" value="1"/>
</dbReference>
<dbReference type="Proteomes" id="UP000663826">
    <property type="component" value="Unassembled WGS sequence"/>
</dbReference>
<evidence type="ECO:0000256" key="8">
    <source>
        <dbReference type="SAM" id="MobiDB-lite"/>
    </source>
</evidence>
<dbReference type="AlphaFoldDB" id="A0A8H3B5D7"/>
<keyword evidence="9" id="KW-0812">Transmembrane</keyword>
<feature type="region of interest" description="Disordered" evidence="8">
    <location>
        <begin position="94"/>
        <end position="135"/>
    </location>
</feature>
<evidence type="ECO:0000313" key="11">
    <source>
        <dbReference type="Proteomes" id="UP000663826"/>
    </source>
</evidence>
<feature type="region of interest" description="Disordered" evidence="8">
    <location>
        <begin position="1"/>
        <end position="59"/>
    </location>
</feature>
<evidence type="ECO:0000256" key="9">
    <source>
        <dbReference type="SAM" id="Phobius"/>
    </source>
</evidence>
<keyword evidence="2" id="KW-0378">Hydrolase</keyword>
<dbReference type="GO" id="GO:0009251">
    <property type="term" value="P:glucan catabolic process"/>
    <property type="evidence" value="ECO:0007669"/>
    <property type="project" value="TreeGrafter"/>
</dbReference>
<dbReference type="EMBL" id="CAJMWQ010001372">
    <property type="protein sequence ID" value="CAE6448360.1"/>
    <property type="molecule type" value="Genomic_DNA"/>
</dbReference>
<evidence type="ECO:0000256" key="1">
    <source>
        <dbReference type="ARBA" id="ARBA00005641"/>
    </source>
</evidence>
<evidence type="ECO:0000256" key="4">
    <source>
        <dbReference type="ARBA" id="ARBA00023295"/>
    </source>
</evidence>
<evidence type="ECO:0000256" key="5">
    <source>
        <dbReference type="ARBA" id="ARBA00023316"/>
    </source>
</evidence>
<dbReference type="GO" id="GO:0004338">
    <property type="term" value="F:glucan exo-1,3-beta-glucosidase activity"/>
    <property type="evidence" value="ECO:0007669"/>
    <property type="project" value="UniProtKB-EC"/>
</dbReference>
<keyword evidence="3" id="KW-0325">Glycoprotein</keyword>
<dbReference type="GO" id="GO:0009986">
    <property type="term" value="C:cell surface"/>
    <property type="evidence" value="ECO:0007669"/>
    <property type="project" value="TreeGrafter"/>
</dbReference>
<comment type="caution">
    <text evidence="10">The sequence shown here is derived from an EMBL/GenBank/DDBJ whole genome shotgun (WGS) entry which is preliminary data.</text>
</comment>
<evidence type="ECO:0000256" key="6">
    <source>
        <dbReference type="ARBA" id="ARBA00036824"/>
    </source>
</evidence>
<organism evidence="10 11">
    <name type="scientific">Rhizoctonia solani</name>
    <dbReference type="NCBI Taxonomy" id="456999"/>
    <lineage>
        <taxon>Eukaryota</taxon>
        <taxon>Fungi</taxon>
        <taxon>Dikarya</taxon>
        <taxon>Basidiomycota</taxon>
        <taxon>Agaricomycotina</taxon>
        <taxon>Agaricomycetes</taxon>
        <taxon>Cantharellales</taxon>
        <taxon>Ceratobasidiaceae</taxon>
        <taxon>Rhizoctonia</taxon>
    </lineage>
</organism>
<proteinExistence type="inferred from homology"/>
<name>A0A8H3B5D7_9AGAM</name>
<feature type="compositionally biased region" description="Polar residues" evidence="8">
    <location>
        <begin position="19"/>
        <end position="29"/>
    </location>
</feature>
<dbReference type="EC" id="3.2.1.58" evidence="7"/>
<reference evidence="10" key="1">
    <citation type="submission" date="2021-01" db="EMBL/GenBank/DDBJ databases">
        <authorList>
            <person name="Kaushik A."/>
        </authorList>
    </citation>
    <scope>NUCLEOTIDE SEQUENCE</scope>
    <source>
        <strain evidence="10">AG1-1B</strain>
    </source>
</reference>
<feature type="non-terminal residue" evidence="10">
    <location>
        <position position="551"/>
    </location>
</feature>
<feature type="transmembrane region" description="Helical" evidence="9">
    <location>
        <begin position="64"/>
        <end position="87"/>
    </location>
</feature>
<dbReference type="InterPro" id="IPR050386">
    <property type="entry name" value="Glycosyl_hydrolase_5"/>
</dbReference>
<keyword evidence="9" id="KW-1133">Transmembrane helix</keyword>
<evidence type="ECO:0000256" key="2">
    <source>
        <dbReference type="ARBA" id="ARBA00022801"/>
    </source>
</evidence>
<protein>
    <recommendedName>
        <fullName evidence="7">glucan 1,3-beta-glucosidase</fullName>
        <ecNumber evidence="7">3.2.1.58</ecNumber>
    </recommendedName>
</protein>
<gene>
    <name evidence="10" type="ORF">RDB_LOCUS76658</name>
</gene>
<keyword evidence="4" id="KW-0326">Glycosidase</keyword>
<dbReference type="GO" id="GO:0005576">
    <property type="term" value="C:extracellular region"/>
    <property type="evidence" value="ECO:0007669"/>
    <property type="project" value="TreeGrafter"/>
</dbReference>
<keyword evidence="5" id="KW-0961">Cell wall biogenesis/degradation</keyword>
<evidence type="ECO:0000256" key="7">
    <source>
        <dbReference type="ARBA" id="ARBA00038929"/>
    </source>
</evidence>
<dbReference type="PANTHER" id="PTHR31297:SF34">
    <property type="entry name" value="GLUCAN 1,3-BETA-GLUCOSIDASE 2"/>
    <property type="match status" value="1"/>
</dbReference>